<dbReference type="Gene3D" id="2.60.120.830">
    <property type="match status" value="1"/>
</dbReference>
<evidence type="ECO:0000256" key="2">
    <source>
        <dbReference type="ARBA" id="ARBA00022525"/>
    </source>
</evidence>
<dbReference type="PROSITE" id="PS50092">
    <property type="entry name" value="TSP1"/>
    <property type="match status" value="7"/>
</dbReference>
<dbReference type="PANTHER" id="PTHR13723">
    <property type="entry name" value="ADAMTS A DISINTEGRIN AND METALLOPROTEASE WITH THROMBOSPONDIN MOTIFS PROTEASE"/>
    <property type="match status" value="1"/>
</dbReference>
<evidence type="ECO:0000256" key="6">
    <source>
        <dbReference type="PIRSR" id="PIRSR613273-3"/>
    </source>
</evidence>
<evidence type="ECO:0000256" key="7">
    <source>
        <dbReference type="SAM" id="SignalP"/>
    </source>
</evidence>
<keyword evidence="2" id="KW-0964">Secreted</keyword>
<feature type="signal peptide" evidence="7">
    <location>
        <begin position="1"/>
        <end position="26"/>
    </location>
</feature>
<keyword evidence="3 7" id="KW-0732">Signal</keyword>
<dbReference type="InterPro" id="IPR045371">
    <property type="entry name" value="ADAMTS_CR_3"/>
</dbReference>
<evidence type="ECO:0000313" key="10">
    <source>
        <dbReference type="Proteomes" id="UP001347796"/>
    </source>
</evidence>
<dbReference type="AlphaFoldDB" id="A0AAN8QCR9"/>
<feature type="chain" id="PRO_5042932218" description="PLAC domain-containing protein" evidence="7">
    <location>
        <begin position="27"/>
        <end position="914"/>
    </location>
</feature>
<dbReference type="PANTHER" id="PTHR13723:SF281">
    <property type="entry name" value="PAPILIN"/>
    <property type="match status" value="1"/>
</dbReference>
<dbReference type="InterPro" id="IPR010294">
    <property type="entry name" value="ADAMTS_spacer1"/>
</dbReference>
<evidence type="ECO:0000256" key="5">
    <source>
        <dbReference type="ARBA" id="ARBA00023157"/>
    </source>
</evidence>
<feature type="domain" description="PLAC" evidence="8">
    <location>
        <begin position="876"/>
        <end position="914"/>
    </location>
</feature>
<proteinExistence type="predicted"/>
<dbReference type="GO" id="GO:0005576">
    <property type="term" value="C:extracellular region"/>
    <property type="evidence" value="ECO:0007669"/>
    <property type="project" value="UniProtKB-SubCell"/>
</dbReference>
<dbReference type="GO" id="GO:0006508">
    <property type="term" value="P:proteolysis"/>
    <property type="evidence" value="ECO:0007669"/>
    <property type="project" value="TreeGrafter"/>
</dbReference>
<dbReference type="InterPro" id="IPR010909">
    <property type="entry name" value="PLAC"/>
</dbReference>
<protein>
    <recommendedName>
        <fullName evidence="8">PLAC domain-containing protein</fullName>
    </recommendedName>
</protein>
<dbReference type="Pfam" id="PF19236">
    <property type="entry name" value="ADAMTS_CR_3"/>
    <property type="match status" value="1"/>
</dbReference>
<keyword evidence="5 6" id="KW-1015">Disulfide bond</keyword>
<keyword evidence="4" id="KW-0677">Repeat</keyword>
<evidence type="ECO:0000256" key="1">
    <source>
        <dbReference type="ARBA" id="ARBA00004613"/>
    </source>
</evidence>
<dbReference type="GO" id="GO:0030198">
    <property type="term" value="P:extracellular matrix organization"/>
    <property type="evidence" value="ECO:0007669"/>
    <property type="project" value="InterPro"/>
</dbReference>
<dbReference type="Pfam" id="PF00090">
    <property type="entry name" value="TSP_1"/>
    <property type="match status" value="1"/>
</dbReference>
<reference evidence="9 10" key="1">
    <citation type="submission" date="2024-01" db="EMBL/GenBank/DDBJ databases">
        <title>The genome of the rayed Mediterranean limpet Patella caerulea (Linnaeus, 1758).</title>
        <authorList>
            <person name="Anh-Thu Weber A."/>
            <person name="Halstead-Nussloch G."/>
        </authorList>
    </citation>
    <scope>NUCLEOTIDE SEQUENCE [LARGE SCALE GENOMIC DNA]</scope>
    <source>
        <strain evidence="9">AATW-2023a</strain>
        <tissue evidence="9">Whole specimen</tissue>
    </source>
</reference>
<comment type="subcellular location">
    <subcellularLocation>
        <location evidence="1">Secreted</location>
    </subcellularLocation>
</comment>
<dbReference type="Proteomes" id="UP001347796">
    <property type="component" value="Unassembled WGS sequence"/>
</dbReference>
<dbReference type="GO" id="GO:0004222">
    <property type="term" value="F:metalloendopeptidase activity"/>
    <property type="evidence" value="ECO:0007669"/>
    <property type="project" value="TreeGrafter"/>
</dbReference>
<dbReference type="Gene3D" id="2.20.100.10">
    <property type="entry name" value="Thrombospondin type-1 (TSP1) repeat"/>
    <property type="match status" value="7"/>
</dbReference>
<feature type="disulfide bond" evidence="6">
    <location>
        <begin position="41"/>
        <end position="75"/>
    </location>
</feature>
<dbReference type="FunFam" id="2.20.100.10:FF:000005">
    <property type="entry name" value="ADAM metallopeptidase with thrombospondin type 1 motif 9"/>
    <property type="match status" value="2"/>
</dbReference>
<dbReference type="PRINTS" id="PR01857">
    <property type="entry name" value="ADAMTSFAMILY"/>
</dbReference>
<feature type="disulfide bond" evidence="6">
    <location>
        <begin position="56"/>
        <end position="65"/>
    </location>
</feature>
<dbReference type="SMART" id="SM00209">
    <property type="entry name" value="TSP1"/>
    <property type="match status" value="7"/>
</dbReference>
<name>A0AAN8QCR9_PATCE</name>
<evidence type="ECO:0000256" key="3">
    <source>
        <dbReference type="ARBA" id="ARBA00022729"/>
    </source>
</evidence>
<comment type="caution">
    <text evidence="9">The sequence shown here is derived from an EMBL/GenBank/DDBJ whole genome shotgun (WGS) entry which is preliminary data.</text>
</comment>
<dbReference type="Pfam" id="PF08686">
    <property type="entry name" value="PLAC"/>
    <property type="match status" value="1"/>
</dbReference>
<dbReference type="InterPro" id="IPR000884">
    <property type="entry name" value="TSP1_rpt"/>
</dbReference>
<dbReference type="InterPro" id="IPR036383">
    <property type="entry name" value="TSP1_rpt_sf"/>
</dbReference>
<dbReference type="Pfam" id="PF19030">
    <property type="entry name" value="TSP1_ADAMTS"/>
    <property type="match status" value="6"/>
</dbReference>
<keyword evidence="10" id="KW-1185">Reference proteome</keyword>
<dbReference type="SUPFAM" id="SSF82895">
    <property type="entry name" value="TSP-1 type 1 repeat"/>
    <property type="match status" value="7"/>
</dbReference>
<dbReference type="GO" id="GO:0031012">
    <property type="term" value="C:extracellular matrix"/>
    <property type="evidence" value="ECO:0007669"/>
    <property type="project" value="TreeGrafter"/>
</dbReference>
<dbReference type="PROSITE" id="PS50900">
    <property type="entry name" value="PLAC"/>
    <property type="match status" value="1"/>
</dbReference>
<dbReference type="InterPro" id="IPR013273">
    <property type="entry name" value="ADAMTS/ADAMTS-like"/>
</dbReference>
<organism evidence="9 10">
    <name type="scientific">Patella caerulea</name>
    <name type="common">Rayed Mediterranean limpet</name>
    <dbReference type="NCBI Taxonomy" id="87958"/>
    <lineage>
        <taxon>Eukaryota</taxon>
        <taxon>Metazoa</taxon>
        <taxon>Spiralia</taxon>
        <taxon>Lophotrochozoa</taxon>
        <taxon>Mollusca</taxon>
        <taxon>Gastropoda</taxon>
        <taxon>Patellogastropoda</taxon>
        <taxon>Patelloidea</taxon>
        <taxon>Patellidae</taxon>
        <taxon>Patella</taxon>
    </lineage>
</organism>
<dbReference type="Pfam" id="PF05986">
    <property type="entry name" value="ADAMTS_spacer1"/>
    <property type="match status" value="1"/>
</dbReference>
<dbReference type="InterPro" id="IPR050439">
    <property type="entry name" value="ADAMTS_ADAMTS-like"/>
</dbReference>
<accession>A0AAN8QCR9</accession>
<sequence length="914" mass="101713">MALSMVMQHFNGLLMVLLFIINYTETSSRDGWGPWTVWSVCSTTCGQGLVYSQRRCHRLASQNSCRGHSKRFKLCNLKECENIPEDPTIALCRKQNHIRYGGKRFYWEPYINPVTPCELSCKARGHHYVYNIKKLANDGFNCGVKERAVCLAGRCMKVGCDDILGSNTTLDRCGVCAGNGNTCKLVTGIFTKPYLAKYGYNNVISIPANARSISVSEIARSRNFLALKSNGRYRINGHRRLHRTGGYQVAGTTFVYNRHQDKNCPGECLSAVGPIKQPVDIEILYYHRNPGIKYQYTIVNKPAPGGAVPLVKDNDEGVPLTKLDNGQVIKHGFPLINSIPEEGIPLSKPYNPSANGAPIPKNGIPLSKPYNPSANGAPIPKNGIPLSKPYNPNGEPLIRTSADNRLIIRNRAGNGEVIKNSYEGQGTYPRYIPNRLDSKLPLTGRVEPSGVPDDLSEGDFEKKHYIHTNTYDKQSQAVRSSYGIRLINNTVDKVPSIGGFKRLDNTIDTIGSHGVYTWSIVGFTDCSVSCGGGLQETKVICIKGKSQVVVTDDNCPVKYKPSIQQVVCNTKPCPPDWHTGNWSSCSVTCDKGSQSRLVECRRRISPTLVISVTASLCLDKPKPQRMRKCQDTPCIRWKIGNWTKCTTDCGHGQRTRDVTCINGEGMNITEKNCSQPKPEVEEICDMGSCVKGWYHTRWTKQCSKDCGRGHRTRDIFCSSDDGSHLPDNQCSPAEKPTTRRTCKNKLPCGGSWFLGPWSECNSTCGYGVRTRGVTCMRQLKADVYTTTNPNKCLQEKPASEQKCTELPPCKPKWYMTDWSTCTKTCGTGVKKREVKCLNADLKPDMTCVKKKRPAERGSCNKESCEKINVDLQRDSSGGICNDTYVQWCGFVKQARICGYDYYKQLCCKSCRILT</sequence>
<feature type="disulfide bond" evidence="6">
    <location>
        <begin position="45"/>
        <end position="80"/>
    </location>
</feature>
<gene>
    <name evidence="9" type="ORF">SNE40_004725</name>
</gene>
<evidence type="ECO:0000256" key="4">
    <source>
        <dbReference type="ARBA" id="ARBA00022737"/>
    </source>
</evidence>
<evidence type="ECO:0000259" key="8">
    <source>
        <dbReference type="PROSITE" id="PS50900"/>
    </source>
</evidence>
<dbReference type="EMBL" id="JAZGQO010000003">
    <property type="protein sequence ID" value="KAK6188577.1"/>
    <property type="molecule type" value="Genomic_DNA"/>
</dbReference>
<evidence type="ECO:0000313" key="9">
    <source>
        <dbReference type="EMBL" id="KAK6188577.1"/>
    </source>
</evidence>